<name>V9DY11_PHYNI</name>
<gene>
    <name evidence="1" type="ORF">F443_21803</name>
</gene>
<evidence type="ECO:0000313" key="2">
    <source>
        <dbReference type="Proteomes" id="UP000018721"/>
    </source>
</evidence>
<proteinExistence type="predicted"/>
<accession>V9DY11</accession>
<keyword evidence="2" id="KW-1185">Reference proteome</keyword>
<dbReference type="HOGENOM" id="CLU_2781463_0_0_1"/>
<organism evidence="1 2">
    <name type="scientific">Phytophthora nicotianae P1569</name>
    <dbReference type="NCBI Taxonomy" id="1317065"/>
    <lineage>
        <taxon>Eukaryota</taxon>
        <taxon>Sar</taxon>
        <taxon>Stramenopiles</taxon>
        <taxon>Oomycota</taxon>
        <taxon>Peronosporomycetes</taxon>
        <taxon>Peronosporales</taxon>
        <taxon>Peronosporaceae</taxon>
        <taxon>Phytophthora</taxon>
    </lineage>
</organism>
<evidence type="ECO:0000313" key="1">
    <source>
        <dbReference type="EMBL" id="ETI31193.1"/>
    </source>
</evidence>
<dbReference type="AlphaFoldDB" id="V9DY11"/>
<comment type="caution">
    <text evidence="1">The sequence shown here is derived from an EMBL/GenBank/DDBJ whole genome shotgun (WGS) entry which is preliminary data.</text>
</comment>
<dbReference type="EMBL" id="ANIZ01003804">
    <property type="protein sequence ID" value="ETI31193.1"/>
    <property type="molecule type" value="Genomic_DNA"/>
</dbReference>
<sequence>MNEACSVGFATARGVPTHRCLRTGAWRRRTALHGKGPATEEHVEVAGDVLRGTEVVESLSGDTVVKSLA</sequence>
<protein>
    <submittedName>
        <fullName evidence="1">Uncharacterized protein</fullName>
    </submittedName>
</protein>
<dbReference type="Proteomes" id="UP000018721">
    <property type="component" value="Unassembled WGS sequence"/>
</dbReference>
<reference evidence="1 2" key="1">
    <citation type="submission" date="2013-11" db="EMBL/GenBank/DDBJ databases">
        <title>The Genome Sequence of Phytophthora parasitica P1569.</title>
        <authorList>
            <consortium name="The Broad Institute Genomics Platform"/>
            <person name="Russ C."/>
            <person name="Tyler B."/>
            <person name="Panabieres F."/>
            <person name="Shan W."/>
            <person name="Tripathy S."/>
            <person name="Grunwald N."/>
            <person name="Machado M."/>
            <person name="Johnson C.S."/>
            <person name="Arredondo F."/>
            <person name="Hong C."/>
            <person name="Coffey M."/>
            <person name="Young S.K."/>
            <person name="Zeng Q."/>
            <person name="Gargeya S."/>
            <person name="Fitzgerald M."/>
            <person name="Abouelleil A."/>
            <person name="Alvarado L."/>
            <person name="Chapman S.B."/>
            <person name="Gainer-Dewar J."/>
            <person name="Goldberg J."/>
            <person name="Griggs A."/>
            <person name="Gujja S."/>
            <person name="Hansen M."/>
            <person name="Howarth C."/>
            <person name="Imamovic A."/>
            <person name="Ireland A."/>
            <person name="Larimer J."/>
            <person name="McCowan C."/>
            <person name="Murphy C."/>
            <person name="Pearson M."/>
            <person name="Poon T.W."/>
            <person name="Priest M."/>
            <person name="Roberts A."/>
            <person name="Saif S."/>
            <person name="Shea T."/>
            <person name="Sykes S."/>
            <person name="Wortman J."/>
            <person name="Nusbaum C."/>
            <person name="Birren B."/>
        </authorList>
    </citation>
    <scope>NUCLEOTIDE SEQUENCE [LARGE SCALE GENOMIC DNA]</scope>
    <source>
        <strain evidence="1 2">P1569</strain>
    </source>
</reference>